<feature type="disulfide bond" evidence="6">
    <location>
        <begin position="398"/>
        <end position="408"/>
    </location>
</feature>
<dbReference type="FunFam" id="3.10.250.10:FF:000001">
    <property type="entry name" value="Lysyl oxidase 4 isoform X1"/>
    <property type="match status" value="1"/>
</dbReference>
<dbReference type="OrthoDB" id="6156774at2759"/>
<name>A0A8B6C738_MYTGA</name>
<comment type="caution">
    <text evidence="6">Lacks conserved residue(s) required for the propagation of feature annotation.</text>
</comment>
<keyword evidence="2" id="KW-0677">Repeat</keyword>
<feature type="domain" description="SRCR" evidence="7">
    <location>
        <begin position="121"/>
        <end position="222"/>
    </location>
</feature>
<evidence type="ECO:0000256" key="1">
    <source>
        <dbReference type="ARBA" id="ARBA00022729"/>
    </source>
</evidence>
<feature type="disulfide bond" evidence="6">
    <location>
        <begin position="191"/>
        <end position="201"/>
    </location>
</feature>
<keyword evidence="5" id="KW-0325">Glycoprotein</keyword>
<dbReference type="SUPFAM" id="SSF56487">
    <property type="entry name" value="SRCR-like"/>
    <property type="match status" value="4"/>
</dbReference>
<dbReference type="InterPro" id="IPR036772">
    <property type="entry name" value="SRCR-like_dom_sf"/>
</dbReference>
<feature type="non-terminal residue" evidence="8">
    <location>
        <position position="1"/>
    </location>
</feature>
<feature type="disulfide bond" evidence="6">
    <location>
        <begin position="87"/>
        <end position="97"/>
    </location>
</feature>
<dbReference type="FunFam" id="3.10.250.10:FF:000011">
    <property type="entry name" value="Scavenger receptor class A member 5"/>
    <property type="match status" value="1"/>
</dbReference>
<reference evidence="8" key="1">
    <citation type="submission" date="2018-11" db="EMBL/GenBank/DDBJ databases">
        <authorList>
            <person name="Alioto T."/>
            <person name="Alioto T."/>
        </authorList>
    </citation>
    <scope>NUCLEOTIDE SEQUENCE</scope>
</reference>
<dbReference type="PANTHER" id="PTHR19331">
    <property type="entry name" value="SCAVENGER RECEPTOR DOMAIN-CONTAINING"/>
    <property type="match status" value="1"/>
</dbReference>
<dbReference type="InterPro" id="IPR001190">
    <property type="entry name" value="SRCR"/>
</dbReference>
<dbReference type="Proteomes" id="UP000596742">
    <property type="component" value="Unassembled WGS sequence"/>
</dbReference>
<dbReference type="PROSITE" id="PS00420">
    <property type="entry name" value="SRCR_1"/>
    <property type="match status" value="3"/>
</dbReference>
<keyword evidence="9" id="KW-1185">Reference proteome</keyword>
<feature type="domain" description="SRCR" evidence="7">
    <location>
        <begin position="225"/>
        <end position="328"/>
    </location>
</feature>
<sequence length="428" mass="46947">MLGCIVSTSSSSDESPIRFEGGKTKYEGRVEIFHSGHWGTICSRNFDQSDAKVICGMIGKPLVQPIIFPTSHFGGGNGTVWLSDLECIGYETDISLCGNSGWARGSCGHDEDVGLNCDIQVRLTNGSSSTEGRVEVLHDNIWGTICNTSFDINDAKVICGMLGYKNAQATVYPGSKFGKGRNDIWMDNLDCIGNELDISNCSFRGWGESNCTHLMDVGIACATPVRLIGGSKPTEGRVEVYHNGNWGTICDDMFDINDARVLCHTLGFSSSHPVIPKLTPYGSFSSSSPVLMDDLKCLGTETDIANCRFNGWGKSDCTYRESISISCDLDIRTKSNSIEILEVKVFGRWGTVCADGFGYEEATVACRMLGYQNHNIDRIEVYPSKTLLDQVVMTNIKCFGVEHDIRKCQFNKDYSNTCKNTVVLKCIP</sequence>
<dbReference type="PANTHER" id="PTHR19331:SF465">
    <property type="entry name" value="EGG PEPTIDE SPERACT RECEPTOR"/>
    <property type="match status" value="1"/>
</dbReference>
<comment type="caution">
    <text evidence="8">The sequence shown here is derived from an EMBL/GenBank/DDBJ whole genome shotgun (WGS) entry which is preliminary data.</text>
</comment>
<organism evidence="8 9">
    <name type="scientific">Mytilus galloprovincialis</name>
    <name type="common">Mediterranean mussel</name>
    <dbReference type="NCBI Taxonomy" id="29158"/>
    <lineage>
        <taxon>Eukaryota</taxon>
        <taxon>Metazoa</taxon>
        <taxon>Spiralia</taxon>
        <taxon>Lophotrochozoa</taxon>
        <taxon>Mollusca</taxon>
        <taxon>Bivalvia</taxon>
        <taxon>Autobranchia</taxon>
        <taxon>Pteriomorphia</taxon>
        <taxon>Mytilida</taxon>
        <taxon>Mytiloidea</taxon>
        <taxon>Mytilidae</taxon>
        <taxon>Mytilinae</taxon>
        <taxon>Mytilus</taxon>
    </lineage>
</organism>
<proteinExistence type="predicted"/>
<dbReference type="SMART" id="SM00202">
    <property type="entry name" value="SR"/>
    <property type="match status" value="4"/>
</dbReference>
<accession>A0A8B6C738</accession>
<dbReference type="Pfam" id="PF00530">
    <property type="entry name" value="SRCR"/>
    <property type="match status" value="4"/>
</dbReference>
<dbReference type="Gene3D" id="3.10.250.10">
    <property type="entry name" value="SRCR-like domain"/>
    <property type="match status" value="4"/>
</dbReference>
<evidence type="ECO:0000313" key="9">
    <source>
        <dbReference type="Proteomes" id="UP000596742"/>
    </source>
</evidence>
<evidence type="ECO:0000259" key="7">
    <source>
        <dbReference type="PROSITE" id="PS50287"/>
    </source>
</evidence>
<feature type="domain" description="SRCR" evidence="7">
    <location>
        <begin position="17"/>
        <end position="118"/>
    </location>
</feature>
<dbReference type="FunFam" id="3.10.250.10:FF:000007">
    <property type="entry name" value="Soluble scavenger receptor cysteine-rich domain-containing protein SSC5D"/>
    <property type="match status" value="1"/>
</dbReference>
<protein>
    <recommendedName>
        <fullName evidence="7">SRCR domain-containing protein</fullName>
    </recommendedName>
</protein>
<evidence type="ECO:0000256" key="6">
    <source>
        <dbReference type="PROSITE-ProRule" id="PRU00196"/>
    </source>
</evidence>
<dbReference type="GO" id="GO:0016020">
    <property type="term" value="C:membrane"/>
    <property type="evidence" value="ECO:0007669"/>
    <property type="project" value="InterPro"/>
</dbReference>
<evidence type="ECO:0000256" key="2">
    <source>
        <dbReference type="ARBA" id="ARBA00022737"/>
    </source>
</evidence>
<evidence type="ECO:0000256" key="3">
    <source>
        <dbReference type="ARBA" id="ARBA00023157"/>
    </source>
</evidence>
<keyword evidence="4" id="KW-0675">Receptor</keyword>
<gene>
    <name evidence="8" type="ORF">MGAL_10B008058</name>
</gene>
<evidence type="ECO:0000256" key="5">
    <source>
        <dbReference type="ARBA" id="ARBA00023180"/>
    </source>
</evidence>
<feature type="domain" description="SRCR" evidence="7">
    <location>
        <begin position="341"/>
        <end position="427"/>
    </location>
</feature>
<evidence type="ECO:0000256" key="4">
    <source>
        <dbReference type="ARBA" id="ARBA00023170"/>
    </source>
</evidence>
<keyword evidence="3 6" id="KW-1015">Disulfide bond</keyword>
<dbReference type="PRINTS" id="PR00258">
    <property type="entry name" value="SPERACTRCPTR"/>
</dbReference>
<feature type="disulfide bond" evidence="6">
    <location>
        <begin position="297"/>
        <end position="307"/>
    </location>
</feature>
<keyword evidence="1" id="KW-0732">Signal</keyword>
<dbReference type="AlphaFoldDB" id="A0A8B6C738"/>
<dbReference type="EMBL" id="UYJE01001318">
    <property type="protein sequence ID" value="VDI01206.1"/>
    <property type="molecule type" value="Genomic_DNA"/>
</dbReference>
<evidence type="ECO:0000313" key="8">
    <source>
        <dbReference type="EMBL" id="VDI01206.1"/>
    </source>
</evidence>
<dbReference type="PROSITE" id="PS50287">
    <property type="entry name" value="SRCR_2"/>
    <property type="match status" value="4"/>
</dbReference>